<dbReference type="OrthoDB" id="9808492at2"/>
<evidence type="ECO:0000313" key="1">
    <source>
        <dbReference type="EMBL" id="KGN37278.1"/>
    </source>
</evidence>
<dbReference type="eggNOG" id="ENOG502Z7ZR">
    <property type="taxonomic scope" value="Bacteria"/>
</dbReference>
<gene>
    <name evidence="1" type="ORF">N803_14530</name>
</gene>
<dbReference type="AlphaFoldDB" id="A0A0A0JJK5"/>
<evidence type="ECO:0000313" key="2">
    <source>
        <dbReference type="Proteomes" id="UP000030011"/>
    </source>
</evidence>
<accession>A0A0A0JJK5</accession>
<organism evidence="1 2">
    <name type="scientific">Knoellia subterranea KCTC 19937</name>
    <dbReference type="NCBI Taxonomy" id="1385521"/>
    <lineage>
        <taxon>Bacteria</taxon>
        <taxon>Bacillati</taxon>
        <taxon>Actinomycetota</taxon>
        <taxon>Actinomycetes</taxon>
        <taxon>Micrococcales</taxon>
        <taxon>Intrasporangiaceae</taxon>
        <taxon>Knoellia</taxon>
    </lineage>
</organism>
<sequence length="405" mass="44758">MTLVSKELTSERLRDLVQDAHLSFLIGAGASAPMFRLLGDVENMLTSLEAADVDEDARAFARASIYSGFFRSVVLKNQDLLARTGEAPHLLTRYESFLGTINRLLIERRSSILNKQVNIFTTNVDLAIEIAAETLQVHLNDGFAGRLQPSFSTSNFGSVVSRRSLQYDNLSEVPTFNLLKLHGSVGWSAEGQDENRPGISLDARLERVATAAEALDAVDTLLIDVGQGTTLQELLQGPVPLNSVDLLKPFLDAYRQLAIVNPTKTKFQQTVLNQNYYDLLRLFSNELEKENAVLFVVGFSCRDEHIRELMVRAARTNPTLQIVIFAYSPHSAAEIERAFEGYPITNSNILVVAPPDTPEGHEGLRFDLPTVVAEFFDKVAPNVSTPKQAVEIEVSVKEPLVATDD</sequence>
<comment type="caution">
    <text evidence="1">The sequence shown here is derived from an EMBL/GenBank/DDBJ whole genome shotgun (WGS) entry which is preliminary data.</text>
</comment>
<name>A0A0A0JJK5_9MICO</name>
<keyword evidence="2" id="KW-1185">Reference proteome</keyword>
<reference evidence="1 2" key="1">
    <citation type="submission" date="2013-08" db="EMBL/GenBank/DDBJ databases">
        <title>The genome sequence of Knoellia subterranea.</title>
        <authorList>
            <person name="Zhu W."/>
            <person name="Wang G."/>
        </authorList>
    </citation>
    <scope>NUCLEOTIDE SEQUENCE [LARGE SCALE GENOMIC DNA]</scope>
    <source>
        <strain evidence="1 2">KCTC 19937</strain>
    </source>
</reference>
<dbReference type="EMBL" id="AVPK01000006">
    <property type="protein sequence ID" value="KGN37278.1"/>
    <property type="molecule type" value="Genomic_DNA"/>
</dbReference>
<protein>
    <submittedName>
        <fullName evidence="1">Uncharacterized protein</fullName>
    </submittedName>
</protein>
<proteinExistence type="predicted"/>
<dbReference type="STRING" id="1385521.N803_14530"/>
<dbReference type="RefSeq" id="WP_035905220.1">
    <property type="nucleotide sequence ID" value="NZ_AVPK01000006.1"/>
</dbReference>
<dbReference type="Proteomes" id="UP000030011">
    <property type="component" value="Unassembled WGS sequence"/>
</dbReference>